<sequence length="347" mass="36477">MEHFSVSDLWKRGIAGFKAISSLLLAVCLFSVSVKAQTKIGGVPGPINPYAYLQLGDSGTANKGLLVARVTLTATTQAAPLGAHVAGMVVYNLVAVNDVVPGLYYNDGTRWVLIAAVQLGQSAYLRIADTAAMLAPYLNDAQNGLHKSGQIAKLGGALIEPTNIGTSIANPLSISGLQSGTNNDSILVVDPLTNNLRFISKASLLNALYFNNGLTRNGDSVQLGGTLTHPTVINTDPVNTLSIKGLPDGQFTDSIVTVAPNTGTLRKVSPAALGTTMVKQISLATAGQTVFTTPMVITSLDKVQVFRNGVEVPFNATVGTSQITLILFSDTNNACFDGDEIKIYQWQ</sequence>
<evidence type="ECO:0000313" key="2">
    <source>
        <dbReference type="Proteomes" id="UP000248745"/>
    </source>
</evidence>
<gene>
    <name evidence="1" type="ORF">DN068_18175</name>
</gene>
<dbReference type="Proteomes" id="UP000248745">
    <property type="component" value="Unassembled WGS sequence"/>
</dbReference>
<organism evidence="1 2">
    <name type="scientific">Taibaiella soli</name>
    <dbReference type="NCBI Taxonomy" id="1649169"/>
    <lineage>
        <taxon>Bacteria</taxon>
        <taxon>Pseudomonadati</taxon>
        <taxon>Bacteroidota</taxon>
        <taxon>Chitinophagia</taxon>
        <taxon>Chitinophagales</taxon>
        <taxon>Chitinophagaceae</taxon>
        <taxon>Taibaiella</taxon>
    </lineage>
</organism>
<reference evidence="1 2" key="1">
    <citation type="submission" date="2018-06" db="EMBL/GenBank/DDBJ databases">
        <title>Mucibacter soli gen. nov., sp. nov., a new member of the family Chitinophagaceae producing mucin.</title>
        <authorList>
            <person name="Kim M.-K."/>
            <person name="Park S."/>
            <person name="Kim T.-S."/>
            <person name="Joung Y."/>
            <person name="Han J.-H."/>
            <person name="Kim S.B."/>
        </authorList>
    </citation>
    <scope>NUCLEOTIDE SEQUENCE [LARGE SCALE GENOMIC DNA]</scope>
    <source>
        <strain evidence="1 2">R1-15</strain>
    </source>
</reference>
<dbReference type="AlphaFoldDB" id="A0A2W2AU40"/>
<dbReference type="EMBL" id="QKTW01000024">
    <property type="protein sequence ID" value="PZF71494.1"/>
    <property type="molecule type" value="Genomic_DNA"/>
</dbReference>
<proteinExistence type="predicted"/>
<name>A0A2W2AU40_9BACT</name>
<evidence type="ECO:0000313" key="1">
    <source>
        <dbReference type="EMBL" id="PZF71494.1"/>
    </source>
</evidence>
<dbReference type="OrthoDB" id="996320at2"/>
<protein>
    <submittedName>
        <fullName evidence="1">Uncharacterized protein</fullName>
    </submittedName>
</protein>
<keyword evidence="2" id="KW-1185">Reference proteome</keyword>
<dbReference type="RefSeq" id="WP_111000372.1">
    <property type="nucleotide sequence ID" value="NZ_QKTW01000024.1"/>
</dbReference>
<comment type="caution">
    <text evidence="1">The sequence shown here is derived from an EMBL/GenBank/DDBJ whole genome shotgun (WGS) entry which is preliminary data.</text>
</comment>
<accession>A0A2W2AU40</accession>